<feature type="domain" description="C2H2-type" evidence="1">
    <location>
        <begin position="151"/>
        <end position="173"/>
    </location>
</feature>
<dbReference type="EMBL" id="QKKF02033617">
    <property type="protein sequence ID" value="RZF33646.1"/>
    <property type="molecule type" value="Genomic_DNA"/>
</dbReference>
<dbReference type="OrthoDB" id="6378952at2759"/>
<dbReference type="AlphaFoldDB" id="A0A482WK76"/>
<dbReference type="InParanoid" id="A0A482WK76"/>
<organism evidence="2 3">
    <name type="scientific">Laodelphax striatellus</name>
    <name type="common">Small brown planthopper</name>
    <name type="synonym">Delphax striatella</name>
    <dbReference type="NCBI Taxonomy" id="195883"/>
    <lineage>
        <taxon>Eukaryota</taxon>
        <taxon>Metazoa</taxon>
        <taxon>Ecdysozoa</taxon>
        <taxon>Arthropoda</taxon>
        <taxon>Hexapoda</taxon>
        <taxon>Insecta</taxon>
        <taxon>Pterygota</taxon>
        <taxon>Neoptera</taxon>
        <taxon>Paraneoptera</taxon>
        <taxon>Hemiptera</taxon>
        <taxon>Auchenorrhyncha</taxon>
        <taxon>Fulgoroidea</taxon>
        <taxon>Delphacidae</taxon>
        <taxon>Criomorphinae</taxon>
        <taxon>Laodelphax</taxon>
    </lineage>
</organism>
<dbReference type="STRING" id="195883.A0A482WK76"/>
<dbReference type="InterPro" id="IPR013087">
    <property type="entry name" value="Znf_C2H2_type"/>
</dbReference>
<dbReference type="PROSITE" id="PS00028">
    <property type="entry name" value="ZINC_FINGER_C2H2_1"/>
    <property type="match status" value="1"/>
</dbReference>
<proteinExistence type="predicted"/>
<reference evidence="2 3" key="1">
    <citation type="journal article" date="2017" name="Gigascience">
        <title>Genome sequence of the small brown planthopper, Laodelphax striatellus.</title>
        <authorList>
            <person name="Zhu J."/>
            <person name="Jiang F."/>
            <person name="Wang X."/>
            <person name="Yang P."/>
            <person name="Bao Y."/>
            <person name="Zhao W."/>
            <person name="Wang W."/>
            <person name="Lu H."/>
            <person name="Wang Q."/>
            <person name="Cui N."/>
            <person name="Li J."/>
            <person name="Chen X."/>
            <person name="Luo L."/>
            <person name="Yu J."/>
            <person name="Kang L."/>
            <person name="Cui F."/>
        </authorList>
    </citation>
    <scope>NUCLEOTIDE SEQUENCE [LARGE SCALE GENOMIC DNA]</scope>
    <source>
        <strain evidence="2">Lst14</strain>
    </source>
</reference>
<evidence type="ECO:0000313" key="2">
    <source>
        <dbReference type="EMBL" id="RZF33646.1"/>
    </source>
</evidence>
<comment type="caution">
    <text evidence="2">The sequence shown here is derived from an EMBL/GenBank/DDBJ whole genome shotgun (WGS) entry which is preliminary data.</text>
</comment>
<evidence type="ECO:0000313" key="3">
    <source>
        <dbReference type="Proteomes" id="UP000291343"/>
    </source>
</evidence>
<name>A0A482WK76_LAOST</name>
<sequence length="186" mass="22006">MWDSKSFDKNLKGRSHHMMMEKRNETCTIKVNLLHEEQRAIKMQQEMVIERFQRQGKKVFDNERAYYKMLDEHKLTAKHLQVLAKLRSKSIDKPDEEIEFGDSLDEDEEYFEAKEKKKDIDLTDIPPEISNFDSKITIGDNLVVELNGFLCRPCNKFCNSKEESNMHLRSYTHYKTLSKLVKAKAL</sequence>
<evidence type="ECO:0000259" key="1">
    <source>
        <dbReference type="PROSITE" id="PS00028"/>
    </source>
</evidence>
<accession>A0A482WK76</accession>
<gene>
    <name evidence="2" type="ORF">LSTR_LSTR007024</name>
</gene>
<protein>
    <recommendedName>
        <fullName evidence="1">C2H2-type domain-containing protein</fullName>
    </recommendedName>
</protein>
<dbReference type="Proteomes" id="UP000291343">
    <property type="component" value="Unassembled WGS sequence"/>
</dbReference>
<keyword evidence="3" id="KW-1185">Reference proteome</keyword>